<dbReference type="PANTHER" id="PTHR10903:SF188">
    <property type="entry name" value="GTPASE IMAP FAMILY MEMBER 2-LIKE-RELATED"/>
    <property type="match status" value="1"/>
</dbReference>
<comment type="similarity">
    <text evidence="1">Belongs to the TRAFAC class TrmE-Era-EngA-EngB-Septin-like GTPase superfamily. AIG1/Toc34/Toc159-like paraseptin GTPase family. IAN subfamily.</text>
</comment>
<name>A0ABV0ZSY3_9TELE</name>
<evidence type="ECO:0000313" key="5">
    <source>
        <dbReference type="EMBL" id="MEQ2309146.1"/>
    </source>
</evidence>
<evidence type="ECO:0000259" key="4">
    <source>
        <dbReference type="PROSITE" id="PS51720"/>
    </source>
</evidence>
<gene>
    <name evidence="5" type="ORF">AMECASPLE_035578</name>
</gene>
<dbReference type="EMBL" id="JAHRIP010071173">
    <property type="protein sequence ID" value="MEQ2309146.1"/>
    <property type="molecule type" value="Genomic_DNA"/>
</dbReference>
<organism evidence="5 6">
    <name type="scientific">Ameca splendens</name>
    <dbReference type="NCBI Taxonomy" id="208324"/>
    <lineage>
        <taxon>Eukaryota</taxon>
        <taxon>Metazoa</taxon>
        <taxon>Chordata</taxon>
        <taxon>Craniata</taxon>
        <taxon>Vertebrata</taxon>
        <taxon>Euteleostomi</taxon>
        <taxon>Actinopterygii</taxon>
        <taxon>Neopterygii</taxon>
        <taxon>Teleostei</taxon>
        <taxon>Neoteleostei</taxon>
        <taxon>Acanthomorphata</taxon>
        <taxon>Ovalentaria</taxon>
        <taxon>Atherinomorphae</taxon>
        <taxon>Cyprinodontiformes</taxon>
        <taxon>Goodeidae</taxon>
        <taxon>Ameca</taxon>
    </lineage>
</organism>
<keyword evidence="6" id="KW-1185">Reference proteome</keyword>
<evidence type="ECO:0000256" key="2">
    <source>
        <dbReference type="ARBA" id="ARBA00022741"/>
    </source>
</evidence>
<dbReference type="InterPro" id="IPR045058">
    <property type="entry name" value="GIMA/IAN/Toc"/>
</dbReference>
<dbReference type="InterPro" id="IPR027417">
    <property type="entry name" value="P-loop_NTPase"/>
</dbReference>
<accession>A0ABV0ZSY3</accession>
<evidence type="ECO:0000256" key="1">
    <source>
        <dbReference type="ARBA" id="ARBA00008535"/>
    </source>
</evidence>
<dbReference type="Gene3D" id="3.40.50.300">
    <property type="entry name" value="P-loop containing nucleotide triphosphate hydrolases"/>
    <property type="match status" value="2"/>
</dbReference>
<comment type="caution">
    <text evidence="5">The sequence shown here is derived from an EMBL/GenBank/DDBJ whole genome shotgun (WGS) entry which is preliminary data.</text>
</comment>
<protein>
    <recommendedName>
        <fullName evidence="4">AIG1-type G domain-containing protein</fullName>
    </recommendedName>
</protein>
<keyword evidence="3" id="KW-0342">GTP-binding</keyword>
<evidence type="ECO:0000313" key="6">
    <source>
        <dbReference type="Proteomes" id="UP001469553"/>
    </source>
</evidence>
<keyword evidence="2" id="KW-0547">Nucleotide-binding</keyword>
<dbReference type="Proteomes" id="UP001469553">
    <property type="component" value="Unassembled WGS sequence"/>
</dbReference>
<sequence>MAAAQDVSELRVALLGGSRFQRSSVLKFILGEDFFSNKQNFIRISGTVESNKIAVINVPDNIPTEDKLTEFIQDLGRASAPGPDVFLLVLQPEDFTEEDKNRICKVLQTFSNRSFDHSLILILTPRQESSDLKESYIKQSPLKELIRKCRYRYLRKEDIELPELLTRFGQIIRENKGEHVSLEGFEETLLSVNETQRRTKTTGSIVAAVKANGLNVIKQITSQISAFWGYCSSAIQEKTTDSLNGPSLNLVLCGRRGAVKTSAAKAILGQTELHSASNSSECVRNQGQVCGRWVSLVELPALYGEAQQKVMEESFRCISLCDPEGVHAFILVLPVGPLTDEDKGELQTLQDTFSSRVNDFTMILFTVESDPAAPDVVNFVKENKDIQELCQSCGGRYDVLNIKDQQQIPELLEKVEKRISDRKDLSSFTTKTLACGLMEEKSHLQAELQKFSTETALTGKITFNYDQSSNYFHSLFQ</sequence>
<dbReference type="SUPFAM" id="SSF52540">
    <property type="entry name" value="P-loop containing nucleoside triphosphate hydrolases"/>
    <property type="match status" value="1"/>
</dbReference>
<reference evidence="5 6" key="1">
    <citation type="submission" date="2021-06" db="EMBL/GenBank/DDBJ databases">
        <authorList>
            <person name="Palmer J.M."/>
        </authorList>
    </citation>
    <scope>NUCLEOTIDE SEQUENCE [LARGE SCALE GENOMIC DNA]</scope>
    <source>
        <strain evidence="5 6">AS_MEX2019</strain>
        <tissue evidence="5">Muscle</tissue>
    </source>
</reference>
<dbReference type="PROSITE" id="PS51720">
    <property type="entry name" value="G_AIG1"/>
    <property type="match status" value="1"/>
</dbReference>
<proteinExistence type="inferred from homology"/>
<dbReference type="Pfam" id="PF04548">
    <property type="entry name" value="AIG1"/>
    <property type="match status" value="2"/>
</dbReference>
<dbReference type="InterPro" id="IPR006703">
    <property type="entry name" value="G_AIG1"/>
</dbReference>
<feature type="domain" description="AIG1-type G" evidence="4">
    <location>
        <begin position="245"/>
        <end position="437"/>
    </location>
</feature>
<dbReference type="PANTHER" id="PTHR10903">
    <property type="entry name" value="GTPASE, IMAP FAMILY MEMBER-RELATED"/>
    <property type="match status" value="1"/>
</dbReference>
<evidence type="ECO:0000256" key="3">
    <source>
        <dbReference type="ARBA" id="ARBA00023134"/>
    </source>
</evidence>